<evidence type="ECO:0000256" key="1">
    <source>
        <dbReference type="SAM" id="Phobius"/>
    </source>
</evidence>
<dbReference type="Pfam" id="PF20152">
    <property type="entry name" value="DUF6534"/>
    <property type="match status" value="1"/>
</dbReference>
<accession>A0A5M3MQA8</accession>
<dbReference type="KEGG" id="cput:CONPUDRAFT_165537"/>
<protein>
    <recommendedName>
        <fullName evidence="2">DUF6534 domain-containing protein</fullName>
    </recommendedName>
</protein>
<evidence type="ECO:0000259" key="2">
    <source>
        <dbReference type="Pfam" id="PF20152"/>
    </source>
</evidence>
<feature type="transmembrane region" description="Helical" evidence="1">
    <location>
        <begin position="166"/>
        <end position="189"/>
    </location>
</feature>
<dbReference type="PANTHER" id="PTHR40465">
    <property type="entry name" value="CHROMOSOME 1, WHOLE GENOME SHOTGUN SEQUENCE"/>
    <property type="match status" value="1"/>
</dbReference>
<evidence type="ECO:0000313" key="3">
    <source>
        <dbReference type="EMBL" id="EIW81378.1"/>
    </source>
</evidence>
<name>A0A5M3MQA8_CONPW</name>
<feature type="transmembrane region" description="Helical" evidence="1">
    <location>
        <begin position="195"/>
        <end position="215"/>
    </location>
</feature>
<keyword evidence="1" id="KW-1133">Transmembrane helix</keyword>
<dbReference type="PANTHER" id="PTHR40465:SF1">
    <property type="entry name" value="DUF6534 DOMAIN-CONTAINING PROTEIN"/>
    <property type="match status" value="1"/>
</dbReference>
<feature type="transmembrane region" description="Helical" evidence="1">
    <location>
        <begin position="123"/>
        <end position="146"/>
    </location>
</feature>
<feature type="domain" description="DUF6534" evidence="2">
    <location>
        <begin position="134"/>
        <end position="219"/>
    </location>
</feature>
<dbReference type="RefSeq" id="XP_007768736.1">
    <property type="nucleotide sequence ID" value="XM_007770546.1"/>
</dbReference>
<dbReference type="AlphaFoldDB" id="A0A5M3MQA8"/>
<sequence>MFVEDCLGFKGLVVFIISLLLAHLVCIVSTLWQMSVVGYCIPEDLTAFPSITLVIGILGSIINLLVQAFYIYRLTRLSGSWFLPSICSFLATLSCAFGLLAVVEALRMSSGTSEASTAAQDMWEIGACLALAPLADVVITASLVYYMKGKFTESGTRMFRILKKSVAWAIETGLITSLCSLLVLIFFLTMEQNNIWSGSYGFVSSIYANCFLALLNGRSRFRHDDKCLCKCYPVEAIAGG</sequence>
<dbReference type="GeneID" id="19205333"/>
<dbReference type="InterPro" id="IPR045339">
    <property type="entry name" value="DUF6534"/>
</dbReference>
<dbReference type="Proteomes" id="UP000053558">
    <property type="component" value="Unassembled WGS sequence"/>
</dbReference>
<gene>
    <name evidence="3" type="ORF">CONPUDRAFT_165537</name>
</gene>
<feature type="non-terminal residue" evidence="3">
    <location>
        <position position="240"/>
    </location>
</feature>
<dbReference type="EMBL" id="JH711578">
    <property type="protein sequence ID" value="EIW81378.1"/>
    <property type="molecule type" value="Genomic_DNA"/>
</dbReference>
<keyword evidence="1" id="KW-0472">Membrane</keyword>
<organism evidence="3 4">
    <name type="scientific">Coniophora puteana (strain RWD-64-598)</name>
    <name type="common">Brown rot fungus</name>
    <dbReference type="NCBI Taxonomy" id="741705"/>
    <lineage>
        <taxon>Eukaryota</taxon>
        <taxon>Fungi</taxon>
        <taxon>Dikarya</taxon>
        <taxon>Basidiomycota</taxon>
        <taxon>Agaricomycotina</taxon>
        <taxon>Agaricomycetes</taxon>
        <taxon>Agaricomycetidae</taxon>
        <taxon>Boletales</taxon>
        <taxon>Coniophorineae</taxon>
        <taxon>Coniophoraceae</taxon>
        <taxon>Coniophora</taxon>
    </lineage>
</organism>
<proteinExistence type="predicted"/>
<feature type="transmembrane region" description="Helical" evidence="1">
    <location>
        <begin position="47"/>
        <end position="70"/>
    </location>
</feature>
<keyword evidence="4" id="KW-1185">Reference proteome</keyword>
<reference evidence="4" key="1">
    <citation type="journal article" date="2012" name="Science">
        <title>The Paleozoic origin of enzymatic lignin decomposition reconstructed from 31 fungal genomes.</title>
        <authorList>
            <person name="Floudas D."/>
            <person name="Binder M."/>
            <person name="Riley R."/>
            <person name="Barry K."/>
            <person name="Blanchette R.A."/>
            <person name="Henrissat B."/>
            <person name="Martinez A.T."/>
            <person name="Otillar R."/>
            <person name="Spatafora J.W."/>
            <person name="Yadav J.S."/>
            <person name="Aerts A."/>
            <person name="Benoit I."/>
            <person name="Boyd A."/>
            <person name="Carlson A."/>
            <person name="Copeland A."/>
            <person name="Coutinho P.M."/>
            <person name="de Vries R.P."/>
            <person name="Ferreira P."/>
            <person name="Findley K."/>
            <person name="Foster B."/>
            <person name="Gaskell J."/>
            <person name="Glotzer D."/>
            <person name="Gorecki P."/>
            <person name="Heitman J."/>
            <person name="Hesse C."/>
            <person name="Hori C."/>
            <person name="Igarashi K."/>
            <person name="Jurgens J.A."/>
            <person name="Kallen N."/>
            <person name="Kersten P."/>
            <person name="Kohler A."/>
            <person name="Kuees U."/>
            <person name="Kumar T.K.A."/>
            <person name="Kuo A."/>
            <person name="LaButti K."/>
            <person name="Larrondo L.F."/>
            <person name="Lindquist E."/>
            <person name="Ling A."/>
            <person name="Lombard V."/>
            <person name="Lucas S."/>
            <person name="Lundell T."/>
            <person name="Martin R."/>
            <person name="McLaughlin D.J."/>
            <person name="Morgenstern I."/>
            <person name="Morin E."/>
            <person name="Murat C."/>
            <person name="Nagy L.G."/>
            <person name="Nolan M."/>
            <person name="Ohm R.A."/>
            <person name="Patyshakuliyeva A."/>
            <person name="Rokas A."/>
            <person name="Ruiz-Duenas F.J."/>
            <person name="Sabat G."/>
            <person name="Salamov A."/>
            <person name="Samejima M."/>
            <person name="Schmutz J."/>
            <person name="Slot J.C."/>
            <person name="St John F."/>
            <person name="Stenlid J."/>
            <person name="Sun H."/>
            <person name="Sun S."/>
            <person name="Syed K."/>
            <person name="Tsang A."/>
            <person name="Wiebenga A."/>
            <person name="Young D."/>
            <person name="Pisabarro A."/>
            <person name="Eastwood D.C."/>
            <person name="Martin F."/>
            <person name="Cullen D."/>
            <person name="Grigoriev I.V."/>
            <person name="Hibbett D.S."/>
        </authorList>
    </citation>
    <scope>NUCLEOTIDE SEQUENCE [LARGE SCALE GENOMIC DNA]</scope>
    <source>
        <strain evidence="4">RWD-64-598 SS2</strain>
    </source>
</reference>
<comment type="caution">
    <text evidence="3">The sequence shown here is derived from an EMBL/GenBank/DDBJ whole genome shotgun (WGS) entry which is preliminary data.</text>
</comment>
<dbReference type="OrthoDB" id="2535105at2759"/>
<feature type="transmembrane region" description="Helical" evidence="1">
    <location>
        <begin position="12"/>
        <end position="35"/>
    </location>
</feature>
<feature type="transmembrane region" description="Helical" evidence="1">
    <location>
        <begin position="82"/>
        <end position="103"/>
    </location>
</feature>
<keyword evidence="1" id="KW-0812">Transmembrane</keyword>
<evidence type="ECO:0000313" key="4">
    <source>
        <dbReference type="Proteomes" id="UP000053558"/>
    </source>
</evidence>